<dbReference type="Gene3D" id="3.20.20.210">
    <property type="match status" value="1"/>
</dbReference>
<dbReference type="Pfam" id="PF01208">
    <property type="entry name" value="URO-D"/>
    <property type="match status" value="1"/>
</dbReference>
<dbReference type="EMBL" id="JACOON010000003">
    <property type="protein sequence ID" value="MBC5647937.1"/>
    <property type="molecule type" value="Genomic_DNA"/>
</dbReference>
<evidence type="ECO:0000313" key="3">
    <source>
        <dbReference type="Proteomes" id="UP000606889"/>
    </source>
</evidence>
<reference evidence="2 3" key="1">
    <citation type="submission" date="2020-08" db="EMBL/GenBank/DDBJ databases">
        <title>Genome public.</title>
        <authorList>
            <person name="Liu C."/>
            <person name="Sun Q."/>
        </authorList>
    </citation>
    <scope>NUCLEOTIDE SEQUENCE [LARGE SCALE GENOMIC DNA]</scope>
    <source>
        <strain evidence="2 3">NSJ-35</strain>
    </source>
</reference>
<dbReference type="Proteomes" id="UP000606889">
    <property type="component" value="Unassembled WGS sequence"/>
</dbReference>
<dbReference type="InterPro" id="IPR038071">
    <property type="entry name" value="UROD/MetE-like_sf"/>
</dbReference>
<dbReference type="InterPro" id="IPR000257">
    <property type="entry name" value="Uroporphyrinogen_deCOase"/>
</dbReference>
<dbReference type="PANTHER" id="PTHR47099">
    <property type="entry name" value="METHYLCOBAMIDE:COM METHYLTRANSFERASE MTBA"/>
    <property type="match status" value="1"/>
</dbReference>
<sequence>MNSRERVLTAFSHGIPDRVPVFADYVPEVKTKLMEYFGTDDYYDMCVMVGNDMLMSSAGIGASYYGEKDEYVCPWGCTWKYFENNDGRYTEIIGHPLANDPDGSKLAAYRIPDPEGEEVWKPARKLVEKYGKTHFIAASITCSIFEAGWYLHGLEDTIIDMSARPDYANALFDKVMEFPLRAGLRLIDENVDMLWLGDDVGMQQCMMMSPDMWRTYLKPRMKKLISAFKEKRPDILVAYHSCGYIFPVIEDLIEIGLDILNPIQPLAMDPAEIKATYGNRLCYWGAICVQETLPRGSEADIRNEVKLRMETIGRDGGYMMSPAHTIQADTSLENVLAFYRAAKELGVYGGK</sequence>
<accession>A0ABR7EDS3</accession>
<organism evidence="2 3">
    <name type="scientific">Christensenella tenuis</name>
    <dbReference type="NCBI Taxonomy" id="2763033"/>
    <lineage>
        <taxon>Bacteria</taxon>
        <taxon>Bacillati</taxon>
        <taxon>Bacillota</taxon>
        <taxon>Clostridia</taxon>
        <taxon>Christensenellales</taxon>
        <taxon>Christensenellaceae</taxon>
        <taxon>Christensenella</taxon>
    </lineage>
</organism>
<evidence type="ECO:0000259" key="1">
    <source>
        <dbReference type="Pfam" id="PF01208"/>
    </source>
</evidence>
<proteinExistence type="predicted"/>
<feature type="domain" description="Uroporphyrinogen decarboxylase (URO-D)" evidence="1">
    <location>
        <begin position="105"/>
        <end position="344"/>
    </location>
</feature>
<protein>
    <recommendedName>
        <fullName evidence="1">Uroporphyrinogen decarboxylase (URO-D) domain-containing protein</fullName>
    </recommendedName>
</protein>
<dbReference type="RefSeq" id="WP_186857465.1">
    <property type="nucleotide sequence ID" value="NZ_JACOON010000003.1"/>
</dbReference>
<name>A0ABR7EDS3_9FIRM</name>
<comment type="caution">
    <text evidence="2">The sequence shown here is derived from an EMBL/GenBank/DDBJ whole genome shotgun (WGS) entry which is preliminary data.</text>
</comment>
<gene>
    <name evidence="2" type="ORF">H8S18_06275</name>
</gene>
<evidence type="ECO:0000313" key="2">
    <source>
        <dbReference type="EMBL" id="MBC5647937.1"/>
    </source>
</evidence>
<dbReference type="PANTHER" id="PTHR47099:SF1">
    <property type="entry name" value="METHYLCOBAMIDE:COM METHYLTRANSFERASE MTBA"/>
    <property type="match status" value="1"/>
</dbReference>
<dbReference type="SUPFAM" id="SSF51726">
    <property type="entry name" value="UROD/MetE-like"/>
    <property type="match status" value="1"/>
</dbReference>
<keyword evidence="3" id="KW-1185">Reference proteome</keyword>
<dbReference type="InterPro" id="IPR052024">
    <property type="entry name" value="Methanogen_methyltrans"/>
</dbReference>